<dbReference type="PANTHER" id="PTHR47481:SF36">
    <property type="entry name" value="CCHC-TYPE DOMAIN-CONTAINING PROTEIN"/>
    <property type="match status" value="1"/>
</dbReference>
<dbReference type="Proteomes" id="UP001140949">
    <property type="component" value="Unassembled WGS sequence"/>
</dbReference>
<dbReference type="AlphaFoldDB" id="A0AAX6DMD8"/>
<sequence>MDSSSRSVGLGIELLNQSNYKMWKSCMESYLVGEELWAVVGGKDKDKPEDNEANAEALKKWITTNAKAEFVLKKSISPALFEHIIKCSSANDIWETLNRLFNKKDIGRLQALENELANTTQGDLSIAQFFLKIKTLCSEISLLDPEEPISEARVRRHIIRGLKKEYTPFVTSIQGWDKQPSLEEFENLLSSQESLAQQMAGMSFSNNSNSAGEALFTHRKKNSRFEKSKFEKPKFEKEFQRNDDSGYGESSSHYKKKIRCHRCNQFGHIRRFCTAKLKSSNYVRKNCGSHDSSLAEEDSWGNCFMVEKSSVNFRMIGSWILVVAIT</sequence>
<dbReference type="EMBL" id="JANAVB010043275">
    <property type="protein sequence ID" value="KAJ6792924.1"/>
    <property type="molecule type" value="Genomic_DNA"/>
</dbReference>
<dbReference type="GO" id="GO:0008270">
    <property type="term" value="F:zinc ion binding"/>
    <property type="evidence" value="ECO:0007669"/>
    <property type="project" value="InterPro"/>
</dbReference>
<name>A0AAX6DMD8_IRIPA</name>
<accession>A0AAX6DMD8</accession>
<evidence type="ECO:0000313" key="1">
    <source>
        <dbReference type="EMBL" id="KAJ6792924.1"/>
    </source>
</evidence>
<gene>
    <name evidence="1" type="ORF">M6B38_238930</name>
</gene>
<organism evidence="1 2">
    <name type="scientific">Iris pallida</name>
    <name type="common">Sweet iris</name>
    <dbReference type="NCBI Taxonomy" id="29817"/>
    <lineage>
        <taxon>Eukaryota</taxon>
        <taxon>Viridiplantae</taxon>
        <taxon>Streptophyta</taxon>
        <taxon>Embryophyta</taxon>
        <taxon>Tracheophyta</taxon>
        <taxon>Spermatophyta</taxon>
        <taxon>Magnoliopsida</taxon>
        <taxon>Liliopsida</taxon>
        <taxon>Asparagales</taxon>
        <taxon>Iridaceae</taxon>
        <taxon>Iridoideae</taxon>
        <taxon>Irideae</taxon>
        <taxon>Iris</taxon>
    </lineage>
</organism>
<comment type="caution">
    <text evidence="1">The sequence shown here is derived from an EMBL/GenBank/DDBJ whole genome shotgun (WGS) entry which is preliminary data.</text>
</comment>
<dbReference type="InterPro" id="IPR036875">
    <property type="entry name" value="Znf_CCHC_sf"/>
</dbReference>
<protein>
    <recommendedName>
        <fullName evidence="3">CCHC-type domain-containing protein</fullName>
    </recommendedName>
</protein>
<reference evidence="1" key="1">
    <citation type="journal article" date="2023" name="GigaByte">
        <title>Genome assembly of the bearded iris, Iris pallida Lam.</title>
        <authorList>
            <person name="Bruccoleri R.E."/>
            <person name="Oakeley E.J."/>
            <person name="Faust A.M.E."/>
            <person name="Altorfer M."/>
            <person name="Dessus-Babus S."/>
            <person name="Burckhardt D."/>
            <person name="Oertli M."/>
            <person name="Naumann U."/>
            <person name="Petersen F."/>
            <person name="Wong J."/>
        </authorList>
    </citation>
    <scope>NUCLEOTIDE SEQUENCE</scope>
    <source>
        <strain evidence="1">GSM-AAB239-AS_SAM_17_03QT</strain>
    </source>
</reference>
<dbReference type="PANTHER" id="PTHR47481">
    <property type="match status" value="1"/>
</dbReference>
<evidence type="ECO:0000313" key="2">
    <source>
        <dbReference type="Proteomes" id="UP001140949"/>
    </source>
</evidence>
<dbReference type="GO" id="GO:0003676">
    <property type="term" value="F:nucleic acid binding"/>
    <property type="evidence" value="ECO:0007669"/>
    <property type="project" value="InterPro"/>
</dbReference>
<reference evidence="1" key="2">
    <citation type="submission" date="2023-04" db="EMBL/GenBank/DDBJ databases">
        <authorList>
            <person name="Bruccoleri R.E."/>
            <person name="Oakeley E.J."/>
            <person name="Faust A.-M."/>
            <person name="Dessus-Babus S."/>
            <person name="Altorfer M."/>
            <person name="Burckhardt D."/>
            <person name="Oertli M."/>
            <person name="Naumann U."/>
            <person name="Petersen F."/>
            <person name="Wong J."/>
        </authorList>
    </citation>
    <scope>NUCLEOTIDE SEQUENCE</scope>
    <source>
        <strain evidence="1">GSM-AAB239-AS_SAM_17_03QT</strain>
        <tissue evidence="1">Leaf</tissue>
    </source>
</reference>
<evidence type="ECO:0008006" key="3">
    <source>
        <dbReference type="Google" id="ProtNLM"/>
    </source>
</evidence>
<dbReference type="SUPFAM" id="SSF57756">
    <property type="entry name" value="Retrovirus zinc finger-like domains"/>
    <property type="match status" value="1"/>
</dbReference>
<dbReference type="Pfam" id="PF14223">
    <property type="entry name" value="Retrotran_gag_2"/>
    <property type="match status" value="1"/>
</dbReference>
<keyword evidence="2" id="KW-1185">Reference proteome</keyword>
<proteinExistence type="predicted"/>